<gene>
    <name evidence="1" type="ORF">FC75_GL000267</name>
</gene>
<dbReference type="Gene3D" id="3.90.110.10">
    <property type="entry name" value="Lactate dehydrogenase/glycoside hydrolase, family 4, C-terminal"/>
    <property type="match status" value="1"/>
</dbReference>
<sequence length="295" mass="30855">MQKVVVCGDTAATEDIAAKLIQSRLPLTVLLDAPDADKVGMDGLIALAAVSENPLQKATPKQLADTDVLVITDFADGAAEMVQAANLAGMRRVLKSAMGVGFAGKVLVATQESELCTYFAQRFSGLKANAVMGIGTMGLTRCFEHSLAREFDVPAGAVTAYVIGTQPDFTLLWSRAYIGATTVMSLLQETDDAAGLMTRVQAACQAYARAADGHSFCGLIERLLAANAGSALIAPVAVRYDEGDQPLVYSRPVQIDRRGVTAVASVSGSEAEQQSLAEALTRLSAQIAAIEAGEN</sequence>
<dbReference type="GO" id="GO:0006089">
    <property type="term" value="P:lactate metabolic process"/>
    <property type="evidence" value="ECO:0007669"/>
    <property type="project" value="TreeGrafter"/>
</dbReference>
<dbReference type="PANTHER" id="PTHR43128:SF16">
    <property type="entry name" value="L-LACTATE DEHYDROGENASE"/>
    <property type="match status" value="1"/>
</dbReference>
<reference evidence="1 2" key="1">
    <citation type="journal article" date="2015" name="Genome Announc.">
        <title>Expanding the biotechnology potential of lactobacilli through comparative genomics of 213 strains and associated genera.</title>
        <authorList>
            <person name="Sun Z."/>
            <person name="Harris H.M."/>
            <person name="McCann A."/>
            <person name="Guo C."/>
            <person name="Argimon S."/>
            <person name="Zhang W."/>
            <person name="Yang X."/>
            <person name="Jeffery I.B."/>
            <person name="Cooney J.C."/>
            <person name="Kagawa T.F."/>
            <person name="Liu W."/>
            <person name="Song Y."/>
            <person name="Salvetti E."/>
            <person name="Wrobel A."/>
            <person name="Rasinkangas P."/>
            <person name="Parkhill J."/>
            <person name="Rea M.C."/>
            <person name="O'Sullivan O."/>
            <person name="Ritari J."/>
            <person name="Douillard F.P."/>
            <person name="Paul Ross R."/>
            <person name="Yang R."/>
            <person name="Briner A.E."/>
            <person name="Felis G.E."/>
            <person name="de Vos W.M."/>
            <person name="Barrangou R."/>
            <person name="Klaenhammer T.R."/>
            <person name="Caufield P.W."/>
            <person name="Cui Y."/>
            <person name="Zhang H."/>
            <person name="O'Toole P.W."/>
        </authorList>
    </citation>
    <scope>NUCLEOTIDE SEQUENCE [LARGE SCALE GENOMIC DNA]</scope>
    <source>
        <strain evidence="1 2">DSM 22697</strain>
    </source>
</reference>
<dbReference type="InterPro" id="IPR015955">
    <property type="entry name" value="Lactate_DH/Glyco_Ohase_4_C"/>
</dbReference>
<dbReference type="AlphaFoldDB" id="A0A0R2FAW9"/>
<dbReference type="EMBL" id="AYZJ01000009">
    <property type="protein sequence ID" value="KRN25538.1"/>
    <property type="molecule type" value="Genomic_DNA"/>
</dbReference>
<keyword evidence="2" id="KW-1185">Reference proteome</keyword>
<dbReference type="STRING" id="1423730.FC75_GL000267"/>
<dbReference type="SUPFAM" id="SSF56327">
    <property type="entry name" value="LDH C-terminal domain-like"/>
    <property type="match status" value="1"/>
</dbReference>
<dbReference type="RefSeq" id="WP_054664217.1">
    <property type="nucleotide sequence ID" value="NZ_AYZJ01000009.1"/>
</dbReference>
<evidence type="ECO:0000313" key="1">
    <source>
        <dbReference type="EMBL" id="KRN25538.1"/>
    </source>
</evidence>
<dbReference type="PANTHER" id="PTHR43128">
    <property type="entry name" value="L-2-HYDROXYCARBOXYLATE DEHYDROGENASE (NAD(P)(+))"/>
    <property type="match status" value="1"/>
</dbReference>
<accession>A0A0R2FAW9</accession>
<organism evidence="1 2">
    <name type="scientific">Lacticaseibacillus camelliae DSM 22697 = JCM 13995</name>
    <dbReference type="NCBI Taxonomy" id="1423730"/>
    <lineage>
        <taxon>Bacteria</taxon>
        <taxon>Bacillati</taxon>
        <taxon>Bacillota</taxon>
        <taxon>Bacilli</taxon>
        <taxon>Lactobacillales</taxon>
        <taxon>Lactobacillaceae</taxon>
        <taxon>Lacticaseibacillus</taxon>
    </lineage>
</organism>
<dbReference type="Proteomes" id="UP000050865">
    <property type="component" value="Unassembled WGS sequence"/>
</dbReference>
<protein>
    <submittedName>
        <fullName evidence="1">Malate lactate dehydrogenase</fullName>
    </submittedName>
</protein>
<name>A0A0R2FAW9_9LACO</name>
<dbReference type="PATRIC" id="fig|1423730.4.peg.283"/>
<dbReference type="Gene3D" id="3.40.50.720">
    <property type="entry name" value="NAD(P)-binding Rossmann-like Domain"/>
    <property type="match status" value="1"/>
</dbReference>
<dbReference type="OrthoDB" id="2318352at2"/>
<proteinExistence type="predicted"/>
<evidence type="ECO:0000313" key="2">
    <source>
        <dbReference type="Proteomes" id="UP000050865"/>
    </source>
</evidence>
<comment type="caution">
    <text evidence="1">The sequence shown here is derived from an EMBL/GenBank/DDBJ whole genome shotgun (WGS) entry which is preliminary data.</text>
</comment>
<dbReference type="GO" id="GO:0004459">
    <property type="term" value="F:L-lactate dehydrogenase (NAD+) activity"/>
    <property type="evidence" value="ECO:0007669"/>
    <property type="project" value="TreeGrafter"/>
</dbReference>